<gene>
    <name evidence="2" type="primary">traM</name>
    <name evidence="2" type="ORF">QLS71_012315</name>
</gene>
<dbReference type="InterPro" id="IPR055407">
    <property type="entry name" value="TraM_C"/>
</dbReference>
<dbReference type="Pfam" id="PF12508">
    <property type="entry name" value="Transposon_TraM"/>
    <property type="match status" value="1"/>
</dbReference>
<evidence type="ECO:0000259" key="1">
    <source>
        <dbReference type="Pfam" id="PF12508"/>
    </source>
</evidence>
<dbReference type="Proteomes" id="UP001224325">
    <property type="component" value="Chromosome"/>
</dbReference>
<dbReference type="RefSeq" id="WP_308990893.1">
    <property type="nucleotide sequence ID" value="NZ_CP155618.1"/>
</dbReference>
<name>A0AAU7ELE2_9FLAO</name>
<evidence type="ECO:0000313" key="3">
    <source>
        <dbReference type="Proteomes" id="UP001224325"/>
    </source>
</evidence>
<organism evidence="2 3">
    <name type="scientific">Mariniflexile litorale</name>
    <dbReference type="NCBI Taxonomy" id="3045158"/>
    <lineage>
        <taxon>Bacteria</taxon>
        <taxon>Pseudomonadati</taxon>
        <taxon>Bacteroidota</taxon>
        <taxon>Flavobacteriia</taxon>
        <taxon>Flavobacteriales</taxon>
        <taxon>Flavobacteriaceae</taxon>
        <taxon>Mariniflexile</taxon>
    </lineage>
</organism>
<feature type="domain" description="Conjugative transposon TraM C-terminal" evidence="1">
    <location>
        <begin position="1"/>
        <end position="64"/>
    </location>
</feature>
<proteinExistence type="predicted"/>
<sequence length="66" mass="7691">MINNVRIPRNTFIYGFVSFRPNRSIIAIENINHYPTNLKANYQDGSEGIYIENSFRADAYHNILNV</sequence>
<evidence type="ECO:0000313" key="2">
    <source>
        <dbReference type="EMBL" id="XBL16268.1"/>
    </source>
</evidence>
<dbReference type="KEGG" id="mlil:QLS71_012315"/>
<accession>A0AAU7ELE2</accession>
<keyword evidence="3" id="KW-1185">Reference proteome</keyword>
<reference evidence="2" key="1">
    <citation type="submission" date="2024-04" db="EMBL/GenBank/DDBJ databases">
        <title>Mariniflexile litorale, isolated from the shallow sediments of the Sea of Japan.</title>
        <authorList>
            <person name="Romanenko L."/>
            <person name="Isaeva M."/>
        </authorList>
    </citation>
    <scope>NUCLEOTIDE SEQUENCE [LARGE SCALE GENOMIC DNA]</scope>
    <source>
        <strain evidence="2">KMM 9835</strain>
    </source>
</reference>
<protein>
    <submittedName>
        <fullName evidence="2">Conjugative transposon protein TraM</fullName>
    </submittedName>
</protein>
<dbReference type="EMBL" id="CP155618">
    <property type="protein sequence ID" value="XBL16268.1"/>
    <property type="molecule type" value="Genomic_DNA"/>
</dbReference>
<dbReference type="AlphaFoldDB" id="A0AAU7ELE2"/>